<evidence type="ECO:0000313" key="2">
    <source>
        <dbReference type="EMBL" id="CAK5279236.1"/>
    </source>
</evidence>
<protein>
    <submittedName>
        <fullName evidence="2">Uncharacterized protein</fullName>
    </submittedName>
</protein>
<reference evidence="2" key="1">
    <citation type="submission" date="2023-11" db="EMBL/GenBank/DDBJ databases">
        <authorList>
            <person name="De Vega J J."/>
            <person name="De Vega J J."/>
        </authorList>
    </citation>
    <scope>NUCLEOTIDE SEQUENCE</scope>
</reference>
<proteinExistence type="predicted"/>
<gene>
    <name evidence="2" type="ORF">MYCIT1_LOCUS29123</name>
</gene>
<dbReference type="Proteomes" id="UP001295794">
    <property type="component" value="Unassembled WGS sequence"/>
</dbReference>
<accession>A0AAD2K546</accession>
<keyword evidence="3" id="KW-1185">Reference proteome</keyword>
<feature type="region of interest" description="Disordered" evidence="1">
    <location>
        <begin position="193"/>
        <end position="221"/>
    </location>
</feature>
<comment type="caution">
    <text evidence="2">The sequence shown here is derived from an EMBL/GenBank/DDBJ whole genome shotgun (WGS) entry which is preliminary data.</text>
</comment>
<evidence type="ECO:0000313" key="3">
    <source>
        <dbReference type="Proteomes" id="UP001295794"/>
    </source>
</evidence>
<feature type="compositionally biased region" description="Pro residues" evidence="1">
    <location>
        <begin position="193"/>
        <end position="203"/>
    </location>
</feature>
<sequence>MSQLVFSVLTPDAAAASYAGNAKRTPAPTTLRGPSIKSVVPFEKLIVSEAQKADLQSMYTPRSPTTTLEDKIFDSTVLADQAAAFELLERIKLNLDTQKSVHNRWAQVWSTAKSGKTRRILYQCTSGYDHTKLSKKAPGKEERRVPTRFTGCLAHVELTTRDDYILRIRGHFRHCEECLDAPIERLPPIPVHKSPQLPPPSPGCTPAGVLLGTLRRSSEGT</sequence>
<dbReference type="EMBL" id="CAVNYO010000435">
    <property type="protein sequence ID" value="CAK5279236.1"/>
    <property type="molecule type" value="Genomic_DNA"/>
</dbReference>
<dbReference type="AlphaFoldDB" id="A0AAD2K546"/>
<name>A0AAD2K546_9AGAR</name>
<organism evidence="2 3">
    <name type="scientific">Mycena citricolor</name>
    <dbReference type="NCBI Taxonomy" id="2018698"/>
    <lineage>
        <taxon>Eukaryota</taxon>
        <taxon>Fungi</taxon>
        <taxon>Dikarya</taxon>
        <taxon>Basidiomycota</taxon>
        <taxon>Agaricomycotina</taxon>
        <taxon>Agaricomycetes</taxon>
        <taxon>Agaricomycetidae</taxon>
        <taxon>Agaricales</taxon>
        <taxon>Marasmiineae</taxon>
        <taxon>Mycenaceae</taxon>
        <taxon>Mycena</taxon>
    </lineage>
</organism>
<evidence type="ECO:0000256" key="1">
    <source>
        <dbReference type="SAM" id="MobiDB-lite"/>
    </source>
</evidence>